<proteinExistence type="inferred from homology"/>
<evidence type="ECO:0000256" key="4">
    <source>
        <dbReference type="ARBA" id="ARBA00023002"/>
    </source>
</evidence>
<dbReference type="GO" id="GO:0004497">
    <property type="term" value="F:monooxygenase activity"/>
    <property type="evidence" value="ECO:0007669"/>
    <property type="project" value="UniProtKB-KW"/>
</dbReference>
<keyword evidence="3" id="KW-0274">FAD</keyword>
<name>A0AAD4KEP8_9EURO</name>
<keyword evidence="2" id="KW-0285">Flavoprotein</keyword>
<dbReference type="PRINTS" id="PR00420">
    <property type="entry name" value="RNGMNOXGNASE"/>
</dbReference>
<dbReference type="Pfam" id="PF01494">
    <property type="entry name" value="FAD_binding_3"/>
    <property type="match status" value="1"/>
</dbReference>
<feature type="domain" description="FAD-binding" evidence="6">
    <location>
        <begin position="9"/>
        <end position="341"/>
    </location>
</feature>
<dbReference type="GO" id="GO:0071949">
    <property type="term" value="F:FAD binding"/>
    <property type="evidence" value="ECO:0007669"/>
    <property type="project" value="InterPro"/>
</dbReference>
<dbReference type="PANTHER" id="PTHR13789">
    <property type="entry name" value="MONOOXYGENASE"/>
    <property type="match status" value="1"/>
</dbReference>
<keyword evidence="5" id="KW-0503">Monooxygenase</keyword>
<comment type="similarity">
    <text evidence="1">Belongs to the paxM FAD-dependent monooxygenase family.</text>
</comment>
<evidence type="ECO:0000256" key="1">
    <source>
        <dbReference type="ARBA" id="ARBA00007992"/>
    </source>
</evidence>
<keyword evidence="8" id="KW-1185">Reference proteome</keyword>
<reference evidence="7" key="1">
    <citation type="submission" date="2021-12" db="EMBL/GenBank/DDBJ databases">
        <title>Convergent genome expansion in fungi linked to evolution of root-endophyte symbiosis.</title>
        <authorList>
            <consortium name="DOE Joint Genome Institute"/>
            <person name="Ke Y.-H."/>
            <person name="Bonito G."/>
            <person name="Liao H.-L."/>
            <person name="Looney B."/>
            <person name="Rojas-Flechas A."/>
            <person name="Nash J."/>
            <person name="Hameed K."/>
            <person name="Schadt C."/>
            <person name="Martin F."/>
            <person name="Crous P.W."/>
            <person name="Miettinen O."/>
            <person name="Magnuson J.K."/>
            <person name="Labbe J."/>
            <person name="Jacobson D."/>
            <person name="Doktycz M.J."/>
            <person name="Veneault-Fourrey C."/>
            <person name="Kuo A."/>
            <person name="Mondo S."/>
            <person name="Calhoun S."/>
            <person name="Riley R."/>
            <person name="Ohm R."/>
            <person name="LaButti K."/>
            <person name="Andreopoulos B."/>
            <person name="Pangilinan J."/>
            <person name="Nolan M."/>
            <person name="Tritt A."/>
            <person name="Clum A."/>
            <person name="Lipzen A."/>
            <person name="Daum C."/>
            <person name="Barry K."/>
            <person name="Grigoriev I.V."/>
            <person name="Vilgalys R."/>
        </authorList>
    </citation>
    <scope>NUCLEOTIDE SEQUENCE</scope>
    <source>
        <strain evidence="7">PMI_201</strain>
    </source>
</reference>
<dbReference type="SUPFAM" id="SSF51905">
    <property type="entry name" value="FAD/NAD(P)-binding domain"/>
    <property type="match status" value="1"/>
</dbReference>
<evidence type="ECO:0000256" key="2">
    <source>
        <dbReference type="ARBA" id="ARBA00022630"/>
    </source>
</evidence>
<dbReference type="Proteomes" id="UP001201262">
    <property type="component" value="Unassembled WGS sequence"/>
</dbReference>
<dbReference type="RefSeq" id="XP_046066750.1">
    <property type="nucleotide sequence ID" value="XM_046221124.1"/>
</dbReference>
<dbReference type="Gene3D" id="3.50.50.60">
    <property type="entry name" value="FAD/NAD(P)-binding domain"/>
    <property type="match status" value="1"/>
</dbReference>
<accession>A0AAD4KEP8</accession>
<comment type="caution">
    <text evidence="7">The sequence shown here is derived from an EMBL/GenBank/DDBJ whole genome shotgun (WGS) entry which is preliminary data.</text>
</comment>
<evidence type="ECO:0000313" key="7">
    <source>
        <dbReference type="EMBL" id="KAH8690554.1"/>
    </source>
</evidence>
<evidence type="ECO:0000256" key="5">
    <source>
        <dbReference type="ARBA" id="ARBA00023033"/>
    </source>
</evidence>
<dbReference type="InterPro" id="IPR036188">
    <property type="entry name" value="FAD/NAD-bd_sf"/>
</dbReference>
<dbReference type="EMBL" id="JAJTJA010000013">
    <property type="protein sequence ID" value="KAH8690554.1"/>
    <property type="molecule type" value="Genomic_DNA"/>
</dbReference>
<protein>
    <recommendedName>
        <fullName evidence="6">FAD-binding domain-containing protein</fullName>
    </recommendedName>
</protein>
<dbReference type="InterPro" id="IPR002938">
    <property type="entry name" value="FAD-bd"/>
</dbReference>
<dbReference type="PANTHER" id="PTHR13789:SF236">
    <property type="entry name" value="MONOOXYGENASE, PUTATIVE (AFU_ORTHOLOGUE AFUA_6G12060)-RELATED"/>
    <property type="match status" value="1"/>
</dbReference>
<evidence type="ECO:0000256" key="3">
    <source>
        <dbReference type="ARBA" id="ARBA00022827"/>
    </source>
</evidence>
<dbReference type="AlphaFoldDB" id="A0AAD4KEP8"/>
<keyword evidence="4" id="KW-0560">Oxidoreductase</keyword>
<sequence length="462" mass="51599">MEREQTSHIDVLIVGAGLGGLYAAIECYRQGHSPLIVESKSEIDQLGDFVGIGPSVTKQFQKWPGMAKTYSSIIYRPAMTLFTYDGIFVGGPFELSEESHYRPVPVSRPKLIRALYDYATSLGIPIKLGKRVVDYVESDVKNRAYAMTDSGERFEADIIVAADGIGSKAWKVTIGNEVKAISSGWSVYRVTYPTTILHKDPFLAQQYPLKDGDCDYCQVYISPKGQMIILVSPELTTWLFTHEDKGQAEETWSTRLNASDALKSLEQTGLEWNEKVLAVVKQTPPNTVIDYKITWRDPDPIWTSPGGRIVKIGDAAHSFIPNSSNGATQAMEDGLSLAASLRLAGKSNIALATRMHTKLRFERTSCAQKNGFKNREKWERDFEDVKKNPYAAAQSIGRWLSDHDPEQYVYDNWQACLNHITSGAPFKNTNLPPGYSYEPWTMEGLMKMSQNGQLAADPGEWD</sequence>
<gene>
    <name evidence="7" type="ORF">BGW36DRAFT_432352</name>
</gene>
<dbReference type="InterPro" id="IPR050493">
    <property type="entry name" value="FAD-dep_Monooxygenase_BioMet"/>
</dbReference>
<dbReference type="GeneID" id="70251411"/>
<evidence type="ECO:0000259" key="6">
    <source>
        <dbReference type="Pfam" id="PF01494"/>
    </source>
</evidence>
<evidence type="ECO:0000313" key="8">
    <source>
        <dbReference type="Proteomes" id="UP001201262"/>
    </source>
</evidence>
<organism evidence="7 8">
    <name type="scientific">Talaromyces proteolyticus</name>
    <dbReference type="NCBI Taxonomy" id="1131652"/>
    <lineage>
        <taxon>Eukaryota</taxon>
        <taxon>Fungi</taxon>
        <taxon>Dikarya</taxon>
        <taxon>Ascomycota</taxon>
        <taxon>Pezizomycotina</taxon>
        <taxon>Eurotiomycetes</taxon>
        <taxon>Eurotiomycetidae</taxon>
        <taxon>Eurotiales</taxon>
        <taxon>Trichocomaceae</taxon>
        <taxon>Talaromyces</taxon>
        <taxon>Talaromyces sect. Bacilispori</taxon>
    </lineage>
</organism>